<dbReference type="SUPFAM" id="SSF46785">
    <property type="entry name" value="Winged helix' DNA-binding domain"/>
    <property type="match status" value="1"/>
</dbReference>
<dbReference type="Gene3D" id="1.10.10.10">
    <property type="entry name" value="Winged helix-like DNA-binding domain superfamily/Winged helix DNA-binding domain"/>
    <property type="match status" value="1"/>
</dbReference>
<gene>
    <name evidence="7" type="ORF">SHI21_07290</name>
</gene>
<dbReference type="InterPro" id="IPR015422">
    <property type="entry name" value="PyrdxlP-dep_Trfase_small"/>
</dbReference>
<dbReference type="EMBL" id="JAYGJQ010000001">
    <property type="protein sequence ID" value="MEA9355997.1"/>
    <property type="molecule type" value="Genomic_DNA"/>
</dbReference>
<dbReference type="InterPro" id="IPR015424">
    <property type="entry name" value="PyrdxlP-dep_Trfase"/>
</dbReference>
<evidence type="ECO:0000256" key="4">
    <source>
        <dbReference type="ARBA" id="ARBA00023125"/>
    </source>
</evidence>
<dbReference type="CDD" id="cd00609">
    <property type="entry name" value="AAT_like"/>
    <property type="match status" value="1"/>
</dbReference>
<keyword evidence="2" id="KW-0663">Pyridoxal phosphate</keyword>
<dbReference type="RefSeq" id="WP_323575644.1">
    <property type="nucleotide sequence ID" value="NZ_JAYGJQ010000001.1"/>
</dbReference>
<dbReference type="PANTHER" id="PTHR46577">
    <property type="entry name" value="HTH-TYPE TRANSCRIPTIONAL REGULATORY PROTEIN GABR"/>
    <property type="match status" value="1"/>
</dbReference>
<dbReference type="InterPro" id="IPR000524">
    <property type="entry name" value="Tscrpt_reg_HTH_GntR"/>
</dbReference>
<evidence type="ECO:0000256" key="5">
    <source>
        <dbReference type="ARBA" id="ARBA00023163"/>
    </source>
</evidence>
<dbReference type="Pfam" id="PF00392">
    <property type="entry name" value="GntR"/>
    <property type="match status" value="1"/>
</dbReference>
<organism evidence="7 8">
    <name type="scientific">Bacteriovorax antarcticus</name>
    <dbReference type="NCBI Taxonomy" id="3088717"/>
    <lineage>
        <taxon>Bacteria</taxon>
        <taxon>Pseudomonadati</taxon>
        <taxon>Bdellovibrionota</taxon>
        <taxon>Bacteriovoracia</taxon>
        <taxon>Bacteriovoracales</taxon>
        <taxon>Bacteriovoracaceae</taxon>
        <taxon>Bacteriovorax</taxon>
    </lineage>
</organism>
<evidence type="ECO:0000259" key="6">
    <source>
        <dbReference type="PROSITE" id="PS50949"/>
    </source>
</evidence>
<dbReference type="SUPFAM" id="SSF53383">
    <property type="entry name" value="PLP-dependent transferases"/>
    <property type="match status" value="1"/>
</dbReference>
<comment type="caution">
    <text evidence="7">The sequence shown here is derived from an EMBL/GenBank/DDBJ whole genome shotgun (WGS) entry which is preliminary data.</text>
</comment>
<evidence type="ECO:0000256" key="2">
    <source>
        <dbReference type="ARBA" id="ARBA00022898"/>
    </source>
</evidence>
<keyword evidence="3" id="KW-0805">Transcription regulation</keyword>
<dbReference type="Proteomes" id="UP001302274">
    <property type="component" value="Unassembled WGS sequence"/>
</dbReference>
<comment type="similarity">
    <text evidence="1">In the C-terminal section; belongs to the class-I pyridoxal-phosphate-dependent aminotransferase family.</text>
</comment>
<dbReference type="InterPro" id="IPR004839">
    <property type="entry name" value="Aminotransferase_I/II_large"/>
</dbReference>
<dbReference type="SMART" id="SM00345">
    <property type="entry name" value="HTH_GNTR"/>
    <property type="match status" value="1"/>
</dbReference>
<keyword evidence="5" id="KW-0804">Transcription</keyword>
<proteinExistence type="inferred from homology"/>
<dbReference type="Gene3D" id="3.40.640.10">
    <property type="entry name" value="Type I PLP-dependent aspartate aminotransferase-like (Major domain)"/>
    <property type="match status" value="1"/>
</dbReference>
<evidence type="ECO:0000313" key="7">
    <source>
        <dbReference type="EMBL" id="MEA9355997.1"/>
    </source>
</evidence>
<dbReference type="GO" id="GO:0008483">
    <property type="term" value="F:transaminase activity"/>
    <property type="evidence" value="ECO:0007669"/>
    <property type="project" value="UniProtKB-KW"/>
</dbReference>
<keyword evidence="8" id="KW-1185">Reference proteome</keyword>
<dbReference type="InterPro" id="IPR036390">
    <property type="entry name" value="WH_DNA-bd_sf"/>
</dbReference>
<dbReference type="Gene3D" id="3.90.1150.10">
    <property type="entry name" value="Aspartate Aminotransferase, domain 1"/>
    <property type="match status" value="1"/>
</dbReference>
<dbReference type="Pfam" id="PF00155">
    <property type="entry name" value="Aminotran_1_2"/>
    <property type="match status" value="1"/>
</dbReference>
<evidence type="ECO:0000313" key="8">
    <source>
        <dbReference type="Proteomes" id="UP001302274"/>
    </source>
</evidence>
<dbReference type="InterPro" id="IPR015421">
    <property type="entry name" value="PyrdxlP-dep_Trfase_major"/>
</dbReference>
<keyword evidence="7" id="KW-0032">Aminotransferase</keyword>
<accession>A0ABU5VTR2</accession>
<keyword evidence="4" id="KW-0238">DNA-binding</keyword>
<sequence length="482" mass="53963">METLDTSVDKNHLYIQIADRIKSWISEGTYLPGSKIPSMRTLSKKLNVSVSTVIQSYQLLEQLGFLEAKPQSGYYVKIRPYLNEAGIKTRPTSAPRFIQTNNTYLDVIRACGDKTLAPLGAAVFPHTMLPMESLQRSLIKVAREKGPECVNYEFGAGNWQLRQELAKRSIEMGCDISAEAIQITTGCMEAINLALKAVTKPGDVVAVESPTYHGHIHAIESLGLQILELSSSSQSGLDLNDFEEKLNKFTIKALLITPSFSNPLGSLMSDENKQKLIQLCYKHNVTLIEDDIYAELQFEGNRPRSLKSFDKKDQVIYCSSFSKTLAPGFRIGWIIPPAKISDRIEMLRFSNTVSANSAAQMAIADHLKNSNYDRHLRKIRQILSQNMHLYSQKVLECFPEGTKLTAPSGGCLLWVEFPKGVDTLELHQRALKHKISIIPGPVFSCTGKYQNCIRLNITEWNESIQNALERIGKLSKQILKAV</sequence>
<evidence type="ECO:0000256" key="1">
    <source>
        <dbReference type="ARBA" id="ARBA00005384"/>
    </source>
</evidence>
<protein>
    <submittedName>
        <fullName evidence="7">PLP-dependent aminotransferase family protein</fullName>
    </submittedName>
</protein>
<dbReference type="CDD" id="cd07377">
    <property type="entry name" value="WHTH_GntR"/>
    <property type="match status" value="1"/>
</dbReference>
<dbReference type="InterPro" id="IPR036388">
    <property type="entry name" value="WH-like_DNA-bd_sf"/>
</dbReference>
<dbReference type="InterPro" id="IPR051446">
    <property type="entry name" value="HTH_trans_reg/aminotransferase"/>
</dbReference>
<reference evidence="7 8" key="1">
    <citation type="submission" date="2023-11" db="EMBL/GenBank/DDBJ databases">
        <title>A Novel Polar Bacteriovorax (B. antarcticus) Isolated from the Biocrust in Antarctica.</title>
        <authorList>
            <person name="Mun W."/>
            <person name="Choi S.Y."/>
            <person name="Mitchell R.J."/>
        </authorList>
    </citation>
    <scope>NUCLEOTIDE SEQUENCE [LARGE SCALE GENOMIC DNA]</scope>
    <source>
        <strain evidence="7 8">PP10</strain>
    </source>
</reference>
<dbReference type="PROSITE" id="PS50949">
    <property type="entry name" value="HTH_GNTR"/>
    <property type="match status" value="1"/>
</dbReference>
<feature type="domain" description="HTH gntR-type" evidence="6">
    <location>
        <begin position="11"/>
        <end position="79"/>
    </location>
</feature>
<name>A0ABU5VTR2_9BACT</name>
<keyword evidence="7" id="KW-0808">Transferase</keyword>
<evidence type="ECO:0000256" key="3">
    <source>
        <dbReference type="ARBA" id="ARBA00023015"/>
    </source>
</evidence>
<dbReference type="PANTHER" id="PTHR46577:SF2">
    <property type="entry name" value="TRANSCRIPTIONAL REGULATORY PROTEIN"/>
    <property type="match status" value="1"/>
</dbReference>